<dbReference type="OrthoDB" id="9804286at2"/>
<dbReference type="GO" id="GO:0061503">
    <property type="term" value="F:tRNA threonylcarbamoyladenosine dehydratase"/>
    <property type="evidence" value="ECO:0007669"/>
    <property type="project" value="TreeGrafter"/>
</dbReference>
<dbReference type="Proteomes" id="UP000001683">
    <property type="component" value="Chromosome"/>
</dbReference>
<dbReference type="InterPro" id="IPR045886">
    <property type="entry name" value="ThiF/MoeB/HesA"/>
</dbReference>
<protein>
    <submittedName>
        <fullName evidence="2">UBA/THIF-type NAD/FAD binding protein</fullName>
    </submittedName>
</protein>
<dbReference type="AlphaFoldDB" id="B2A5Q7"/>
<dbReference type="CDD" id="cd00757">
    <property type="entry name" value="ThiF_MoeB_HesA_family"/>
    <property type="match status" value="1"/>
</dbReference>
<dbReference type="InterPro" id="IPR000594">
    <property type="entry name" value="ThiF_NAD_FAD-bd"/>
</dbReference>
<dbReference type="Pfam" id="PF00899">
    <property type="entry name" value="ThiF"/>
    <property type="match status" value="1"/>
</dbReference>
<reference evidence="2 3" key="1">
    <citation type="submission" date="2008-04" db="EMBL/GenBank/DDBJ databases">
        <title>Complete sequence of chromosome of Natranaerobius thermophilus JW/NM-WN-LF.</title>
        <authorList>
            <consortium name="US DOE Joint Genome Institute"/>
            <person name="Copeland A."/>
            <person name="Lucas S."/>
            <person name="Lapidus A."/>
            <person name="Glavina del Rio T."/>
            <person name="Dalin E."/>
            <person name="Tice H."/>
            <person name="Bruce D."/>
            <person name="Goodwin L."/>
            <person name="Pitluck S."/>
            <person name="Chertkov O."/>
            <person name="Brettin T."/>
            <person name="Detter J.C."/>
            <person name="Han C."/>
            <person name="Kuske C.R."/>
            <person name="Schmutz J."/>
            <person name="Larimer F."/>
            <person name="Land M."/>
            <person name="Hauser L."/>
            <person name="Kyrpides N."/>
            <person name="Lykidis A."/>
            <person name="Mesbah N.M."/>
            <person name="Wiegel J."/>
        </authorList>
    </citation>
    <scope>NUCLEOTIDE SEQUENCE [LARGE SCALE GENOMIC DNA]</scope>
    <source>
        <strain evidence="3">ATCC BAA-1301 / DSM 18059 / JW/NM-WN-LF</strain>
    </source>
</reference>
<dbReference type="InterPro" id="IPR035985">
    <property type="entry name" value="Ubiquitin-activating_enz"/>
</dbReference>
<proteinExistence type="predicted"/>
<dbReference type="GO" id="GO:0061504">
    <property type="term" value="P:cyclic threonylcarbamoyladenosine biosynthetic process"/>
    <property type="evidence" value="ECO:0007669"/>
    <property type="project" value="TreeGrafter"/>
</dbReference>
<dbReference type="KEGG" id="nth:Nther_0409"/>
<dbReference type="STRING" id="457570.Nther_0409"/>
<accession>B2A5Q7</accession>
<name>B2A5Q7_NATTJ</name>
<organism evidence="2 3">
    <name type="scientific">Natranaerobius thermophilus (strain ATCC BAA-1301 / DSM 18059 / JW/NM-WN-LF)</name>
    <dbReference type="NCBI Taxonomy" id="457570"/>
    <lineage>
        <taxon>Bacteria</taxon>
        <taxon>Bacillati</taxon>
        <taxon>Bacillota</taxon>
        <taxon>Clostridia</taxon>
        <taxon>Natranaerobiales</taxon>
        <taxon>Natranaerobiaceae</taxon>
        <taxon>Natranaerobius</taxon>
    </lineage>
</organism>
<dbReference type="EMBL" id="CP001034">
    <property type="protein sequence ID" value="ACB84005.1"/>
    <property type="molecule type" value="Genomic_DNA"/>
</dbReference>
<dbReference type="RefSeq" id="WP_012446892.1">
    <property type="nucleotide sequence ID" value="NC_010718.1"/>
</dbReference>
<dbReference type="eggNOG" id="COG0476">
    <property type="taxonomic scope" value="Bacteria"/>
</dbReference>
<dbReference type="HOGENOM" id="CLU_013325_10_4_9"/>
<dbReference type="PANTHER" id="PTHR43267:SF1">
    <property type="entry name" value="TRNA THREONYLCARBAMOYLADENOSINE DEHYDRATASE"/>
    <property type="match status" value="1"/>
</dbReference>
<keyword evidence="3" id="KW-1185">Reference proteome</keyword>
<dbReference type="SUPFAM" id="SSF69572">
    <property type="entry name" value="Activating enzymes of the ubiquitin-like proteins"/>
    <property type="match status" value="1"/>
</dbReference>
<feature type="domain" description="THIF-type NAD/FAD binding fold" evidence="1">
    <location>
        <begin position="63"/>
        <end position="291"/>
    </location>
</feature>
<gene>
    <name evidence="2" type="ordered locus">Nther_0409</name>
</gene>
<dbReference type="InParanoid" id="B2A5Q7"/>
<evidence type="ECO:0000259" key="1">
    <source>
        <dbReference type="Pfam" id="PF00899"/>
    </source>
</evidence>
<sequence length="294" mass="32141">MPNNTNNNLIEDLHNVKTQASAGSANLNVITVENELQIAEDNQVTTKKVQQISLKEQILPTRYLRNYGTMGFEGQSALLKSSVGIIGAGGLGGTIAELLARMGVGHLVLIDNDQFEDNNLNRQVLSQESNLGETKVSAAYTRITNINSAVSVSPYTLKLNSNNAPELLADCDILIDALDNMSTRFILQKTARELEIPMVHGAIGGFSGQVTTILPNDRGLETLYSSLLETDSEQYQYPDKLAEVELGNPSATPAIVASWQTQEAIKFLTNKGDLLRHRLLYLDSYTGNAEIIKY</sequence>
<dbReference type="PANTHER" id="PTHR43267">
    <property type="entry name" value="TRNA THREONYLCARBAMOYLADENOSINE DEHYDRATASE"/>
    <property type="match status" value="1"/>
</dbReference>
<evidence type="ECO:0000313" key="3">
    <source>
        <dbReference type="Proteomes" id="UP000001683"/>
    </source>
</evidence>
<evidence type="ECO:0000313" key="2">
    <source>
        <dbReference type="EMBL" id="ACB84005.1"/>
    </source>
</evidence>
<reference evidence="2 3" key="2">
    <citation type="journal article" date="2011" name="J. Bacteriol.">
        <title>Complete genome sequence of the anaerobic, halophilic alkalithermophile Natranaerobius thermophilus JW/NM-WN-LF.</title>
        <authorList>
            <person name="Zhao B."/>
            <person name="Mesbah N.M."/>
            <person name="Dalin E."/>
            <person name="Goodwin L."/>
            <person name="Nolan M."/>
            <person name="Pitluck S."/>
            <person name="Chertkov O."/>
            <person name="Brettin T.S."/>
            <person name="Han J."/>
            <person name="Larimer F.W."/>
            <person name="Land M.L."/>
            <person name="Hauser L."/>
            <person name="Kyrpides N."/>
            <person name="Wiegel J."/>
        </authorList>
    </citation>
    <scope>NUCLEOTIDE SEQUENCE [LARGE SCALE GENOMIC DNA]</scope>
    <source>
        <strain evidence="3">ATCC BAA-1301 / DSM 18059 / JW/NM-WN-LF</strain>
    </source>
</reference>
<dbReference type="GO" id="GO:0008641">
    <property type="term" value="F:ubiquitin-like modifier activating enzyme activity"/>
    <property type="evidence" value="ECO:0007669"/>
    <property type="project" value="InterPro"/>
</dbReference>
<dbReference type="Gene3D" id="3.40.50.720">
    <property type="entry name" value="NAD(P)-binding Rossmann-like Domain"/>
    <property type="match status" value="1"/>
</dbReference>